<dbReference type="RefSeq" id="WP_183648473.1">
    <property type="nucleotide sequence ID" value="NZ_JACHWU010000001.1"/>
</dbReference>
<feature type="compositionally biased region" description="Basic and acidic residues" evidence="1">
    <location>
        <begin position="122"/>
        <end position="133"/>
    </location>
</feature>
<proteinExistence type="predicted"/>
<evidence type="ECO:0000256" key="1">
    <source>
        <dbReference type="SAM" id="MobiDB-lite"/>
    </source>
</evidence>
<keyword evidence="3" id="KW-1185">Reference proteome</keyword>
<comment type="caution">
    <text evidence="2">The sequence shown here is derived from an EMBL/GenBank/DDBJ whole genome shotgun (WGS) entry which is preliminary data.</text>
</comment>
<dbReference type="Proteomes" id="UP000550714">
    <property type="component" value="Unassembled WGS sequence"/>
</dbReference>
<dbReference type="AlphaFoldDB" id="A0A839RZU3"/>
<sequence length="383" mass="41163">MSENFTVDEAHLAGFSVLADELSTQAASLMGHINYEARPTQGFTGLMELLKPPVEQYAQATGVRLANRVDRLTSISTELNRAAWMYSGADKSAYEKFDDPRLPGTATGYKDFPNPASYPPGDEPKLKPPPHGEADIRALVDEVGGLINGVDDAIAALTTWSPVTELVEPMSGNWTELSRAGDVLTQVGDGAELVAGNLTSQLGTLDAYWNGGAAIAFQDYAGKIAQALEMEGPINRLVGQVYKAVAGEIEKVAQFMVSTLKTAVDKVAQAAASSWIPGYGWYRIADAVRSAIDIIQEAYELIRQLKNVIDTVQTVVDAAQNPVEFIEGKVEEQLAPIKEKVQQAEKGVNIAQDIAALKDADALTDLPENKDYSVGENPRRPGG</sequence>
<feature type="region of interest" description="Disordered" evidence="1">
    <location>
        <begin position="96"/>
        <end position="133"/>
    </location>
</feature>
<organism evidence="2 3">
    <name type="scientific">Prauserella isguenensis</name>
    <dbReference type="NCBI Taxonomy" id="1470180"/>
    <lineage>
        <taxon>Bacteria</taxon>
        <taxon>Bacillati</taxon>
        <taxon>Actinomycetota</taxon>
        <taxon>Actinomycetes</taxon>
        <taxon>Pseudonocardiales</taxon>
        <taxon>Pseudonocardiaceae</taxon>
        <taxon>Prauserella</taxon>
    </lineage>
</organism>
<evidence type="ECO:0000313" key="2">
    <source>
        <dbReference type="EMBL" id="MBB3050017.1"/>
    </source>
</evidence>
<evidence type="ECO:0000313" key="3">
    <source>
        <dbReference type="Proteomes" id="UP000550714"/>
    </source>
</evidence>
<accession>A0A839RZU3</accession>
<dbReference type="EMBL" id="JACHWU010000001">
    <property type="protein sequence ID" value="MBB3050017.1"/>
    <property type="molecule type" value="Genomic_DNA"/>
</dbReference>
<reference evidence="2 3" key="1">
    <citation type="submission" date="2020-08" db="EMBL/GenBank/DDBJ databases">
        <title>Genomic Encyclopedia of Type Strains, Phase III (KMG-III): the genomes of soil and plant-associated and newly described type strains.</title>
        <authorList>
            <person name="Whitman W."/>
        </authorList>
    </citation>
    <scope>NUCLEOTIDE SEQUENCE [LARGE SCALE GENOMIC DNA]</scope>
    <source>
        <strain evidence="2 3">CECT 8577</strain>
    </source>
</reference>
<protein>
    <submittedName>
        <fullName evidence="2">Uncharacterized protein YukE</fullName>
    </submittedName>
</protein>
<name>A0A839RZU3_9PSEU</name>
<gene>
    <name evidence="2" type="ORF">FHS23_001012</name>
</gene>